<dbReference type="HOGENOM" id="CLU_1983902_0_0_1"/>
<feature type="compositionally biased region" description="Basic residues" evidence="1">
    <location>
        <begin position="118"/>
        <end position="128"/>
    </location>
</feature>
<reference evidence="2 3" key="1">
    <citation type="journal article" date="2007" name="Nature">
        <title>Evolution of genes and genomes on the Drosophila phylogeny.</title>
        <authorList>
            <consortium name="Drosophila 12 Genomes Consortium"/>
            <person name="Clark A.G."/>
            <person name="Eisen M.B."/>
            <person name="Smith D.R."/>
            <person name="Bergman C.M."/>
            <person name="Oliver B."/>
            <person name="Markow T.A."/>
            <person name="Kaufman T.C."/>
            <person name="Kellis M."/>
            <person name="Gelbart W."/>
            <person name="Iyer V.N."/>
            <person name="Pollard D.A."/>
            <person name="Sackton T.B."/>
            <person name="Larracuente A.M."/>
            <person name="Singh N.D."/>
            <person name="Abad J.P."/>
            <person name="Abt D.N."/>
            <person name="Adryan B."/>
            <person name="Aguade M."/>
            <person name="Akashi H."/>
            <person name="Anderson W.W."/>
            <person name="Aquadro C.F."/>
            <person name="Ardell D.H."/>
            <person name="Arguello R."/>
            <person name="Artieri C.G."/>
            <person name="Barbash D.A."/>
            <person name="Barker D."/>
            <person name="Barsanti P."/>
            <person name="Batterham P."/>
            <person name="Batzoglou S."/>
            <person name="Begun D."/>
            <person name="Bhutkar A."/>
            <person name="Blanco E."/>
            <person name="Bosak S.A."/>
            <person name="Bradley R.K."/>
            <person name="Brand A.D."/>
            <person name="Brent M.R."/>
            <person name="Brooks A.N."/>
            <person name="Brown R.H."/>
            <person name="Butlin R.K."/>
            <person name="Caggese C."/>
            <person name="Calvi B.R."/>
            <person name="Bernardo de Carvalho A."/>
            <person name="Caspi A."/>
            <person name="Castrezana S."/>
            <person name="Celniker S.E."/>
            <person name="Chang J.L."/>
            <person name="Chapple C."/>
            <person name="Chatterji S."/>
            <person name="Chinwalla A."/>
            <person name="Civetta A."/>
            <person name="Clifton S.W."/>
            <person name="Comeron J.M."/>
            <person name="Costello J.C."/>
            <person name="Coyne J.A."/>
            <person name="Daub J."/>
            <person name="David R.G."/>
            <person name="Delcher A.L."/>
            <person name="Delehaunty K."/>
            <person name="Do C.B."/>
            <person name="Ebling H."/>
            <person name="Edwards K."/>
            <person name="Eickbush T."/>
            <person name="Evans J.D."/>
            <person name="Filipski A."/>
            <person name="Findeiss S."/>
            <person name="Freyhult E."/>
            <person name="Fulton L."/>
            <person name="Fulton R."/>
            <person name="Garcia A.C."/>
            <person name="Gardiner A."/>
            <person name="Garfield D.A."/>
            <person name="Garvin B.E."/>
            <person name="Gibson G."/>
            <person name="Gilbert D."/>
            <person name="Gnerre S."/>
            <person name="Godfrey J."/>
            <person name="Good R."/>
            <person name="Gotea V."/>
            <person name="Gravely B."/>
            <person name="Greenberg A.J."/>
            <person name="Griffiths-Jones S."/>
            <person name="Gross S."/>
            <person name="Guigo R."/>
            <person name="Gustafson E.A."/>
            <person name="Haerty W."/>
            <person name="Hahn M.W."/>
            <person name="Halligan D.L."/>
            <person name="Halpern A.L."/>
            <person name="Halter G.M."/>
            <person name="Han M.V."/>
            <person name="Heger A."/>
            <person name="Hillier L."/>
            <person name="Hinrichs A.S."/>
            <person name="Holmes I."/>
            <person name="Hoskins R.A."/>
            <person name="Hubisz M.J."/>
            <person name="Hultmark D."/>
            <person name="Huntley M.A."/>
            <person name="Jaffe D.B."/>
            <person name="Jagadeeshan S."/>
            <person name="Jeck W.R."/>
            <person name="Johnson J."/>
            <person name="Jones C.D."/>
            <person name="Jordan W.C."/>
            <person name="Karpen G.H."/>
            <person name="Kataoka E."/>
            <person name="Keightley P.D."/>
            <person name="Kheradpour P."/>
            <person name="Kirkness E.F."/>
            <person name="Koerich L.B."/>
            <person name="Kristiansen K."/>
            <person name="Kudrna D."/>
            <person name="Kulathinal R.J."/>
            <person name="Kumar S."/>
            <person name="Kwok R."/>
            <person name="Lander E."/>
            <person name="Langley C.H."/>
            <person name="Lapoint R."/>
            <person name="Lazzaro B.P."/>
            <person name="Lee S.J."/>
            <person name="Levesque L."/>
            <person name="Li R."/>
            <person name="Lin C.F."/>
            <person name="Lin M.F."/>
            <person name="Lindblad-Toh K."/>
            <person name="Llopart A."/>
            <person name="Long M."/>
            <person name="Low L."/>
            <person name="Lozovsky E."/>
            <person name="Lu J."/>
            <person name="Luo M."/>
            <person name="Machado C.A."/>
            <person name="Makalowski W."/>
            <person name="Marzo M."/>
            <person name="Matsuda M."/>
            <person name="Matzkin L."/>
            <person name="McAllister B."/>
            <person name="McBride C.S."/>
            <person name="McKernan B."/>
            <person name="McKernan K."/>
            <person name="Mendez-Lago M."/>
            <person name="Minx P."/>
            <person name="Mollenhauer M.U."/>
            <person name="Montooth K."/>
            <person name="Mount S.M."/>
            <person name="Mu X."/>
            <person name="Myers E."/>
            <person name="Negre B."/>
            <person name="Newfeld S."/>
            <person name="Nielsen R."/>
            <person name="Noor M.A."/>
            <person name="O'Grady P."/>
            <person name="Pachter L."/>
            <person name="Papaceit M."/>
            <person name="Parisi M.J."/>
            <person name="Parisi M."/>
            <person name="Parts L."/>
            <person name="Pedersen J.S."/>
            <person name="Pesole G."/>
            <person name="Phillippy A.M."/>
            <person name="Ponting C.P."/>
            <person name="Pop M."/>
            <person name="Porcelli D."/>
            <person name="Powell J.R."/>
            <person name="Prohaska S."/>
            <person name="Pruitt K."/>
            <person name="Puig M."/>
            <person name="Quesneville H."/>
            <person name="Ram K.R."/>
            <person name="Rand D."/>
            <person name="Rasmussen M.D."/>
            <person name="Reed L.K."/>
            <person name="Reenan R."/>
            <person name="Reily A."/>
            <person name="Remington K.A."/>
            <person name="Rieger T.T."/>
            <person name="Ritchie M.G."/>
            <person name="Robin C."/>
            <person name="Rogers Y.H."/>
            <person name="Rohde C."/>
            <person name="Rozas J."/>
            <person name="Rubenfield M.J."/>
            <person name="Ruiz A."/>
            <person name="Russo S."/>
            <person name="Salzberg S.L."/>
            <person name="Sanchez-Gracia A."/>
            <person name="Saranga D.J."/>
            <person name="Sato H."/>
            <person name="Schaeffer S.W."/>
            <person name="Schatz M.C."/>
            <person name="Schlenke T."/>
            <person name="Schwartz R."/>
            <person name="Segarra C."/>
            <person name="Singh R.S."/>
            <person name="Sirot L."/>
            <person name="Sirota M."/>
            <person name="Sisneros N.B."/>
            <person name="Smith C.D."/>
            <person name="Smith T.F."/>
            <person name="Spieth J."/>
            <person name="Stage D.E."/>
            <person name="Stark A."/>
            <person name="Stephan W."/>
            <person name="Strausberg R.L."/>
            <person name="Strempel S."/>
            <person name="Sturgill D."/>
            <person name="Sutton G."/>
            <person name="Sutton G.G."/>
            <person name="Tao W."/>
            <person name="Teichmann S."/>
            <person name="Tobari Y.N."/>
            <person name="Tomimura Y."/>
            <person name="Tsolas J.M."/>
            <person name="Valente V.L."/>
            <person name="Venter E."/>
            <person name="Venter J.C."/>
            <person name="Vicario S."/>
            <person name="Vieira F.G."/>
            <person name="Vilella A.J."/>
            <person name="Villasante A."/>
            <person name="Walenz B."/>
            <person name="Wang J."/>
            <person name="Wasserman M."/>
            <person name="Watts T."/>
            <person name="Wilson D."/>
            <person name="Wilson R.K."/>
            <person name="Wing R.A."/>
            <person name="Wolfner M.F."/>
            <person name="Wong A."/>
            <person name="Wong G.K."/>
            <person name="Wu C.I."/>
            <person name="Wu G."/>
            <person name="Yamamoto D."/>
            <person name="Yang H.P."/>
            <person name="Yang S.P."/>
            <person name="Yorke J.A."/>
            <person name="Yoshida K."/>
            <person name="Zdobnov E."/>
            <person name="Zhang P."/>
            <person name="Zhang Y."/>
            <person name="Zimin A.V."/>
            <person name="Baldwin J."/>
            <person name="Abdouelleil A."/>
            <person name="Abdulkadir J."/>
            <person name="Abebe A."/>
            <person name="Abera B."/>
            <person name="Abreu J."/>
            <person name="Acer S.C."/>
            <person name="Aftuck L."/>
            <person name="Alexander A."/>
            <person name="An P."/>
            <person name="Anderson E."/>
            <person name="Anderson S."/>
            <person name="Arachi H."/>
            <person name="Azer M."/>
            <person name="Bachantsang P."/>
            <person name="Barry A."/>
            <person name="Bayul T."/>
            <person name="Berlin A."/>
            <person name="Bessette D."/>
            <person name="Bloom T."/>
            <person name="Blye J."/>
            <person name="Boguslavskiy L."/>
            <person name="Bonnet C."/>
            <person name="Boukhgalter B."/>
            <person name="Bourzgui I."/>
            <person name="Brown A."/>
            <person name="Cahill P."/>
            <person name="Channer S."/>
            <person name="Cheshatsang Y."/>
            <person name="Chuda L."/>
            <person name="Citroen M."/>
            <person name="Collymore A."/>
            <person name="Cooke P."/>
            <person name="Costello M."/>
            <person name="D'Aco K."/>
            <person name="Daza R."/>
            <person name="De Haan G."/>
            <person name="DeGray S."/>
            <person name="DeMaso C."/>
            <person name="Dhargay N."/>
            <person name="Dooley K."/>
            <person name="Dooley E."/>
            <person name="Doricent M."/>
            <person name="Dorje P."/>
            <person name="Dorjee K."/>
            <person name="Dupes A."/>
            <person name="Elong R."/>
            <person name="Falk J."/>
            <person name="Farina A."/>
            <person name="Faro S."/>
            <person name="Ferguson D."/>
            <person name="Fisher S."/>
            <person name="Foley C.D."/>
            <person name="Franke A."/>
            <person name="Friedrich D."/>
            <person name="Gadbois L."/>
            <person name="Gearin G."/>
            <person name="Gearin C.R."/>
            <person name="Giannoukos G."/>
            <person name="Goode T."/>
            <person name="Graham J."/>
            <person name="Grandbois E."/>
            <person name="Grewal S."/>
            <person name="Gyaltsen K."/>
            <person name="Hafez N."/>
            <person name="Hagos B."/>
            <person name="Hall J."/>
            <person name="Henson C."/>
            <person name="Hollinger A."/>
            <person name="Honan T."/>
            <person name="Huard M.D."/>
            <person name="Hughes L."/>
            <person name="Hurhula B."/>
            <person name="Husby M.E."/>
            <person name="Kamat A."/>
            <person name="Kanga B."/>
            <person name="Kashin S."/>
            <person name="Khazanovich D."/>
            <person name="Kisner P."/>
            <person name="Lance K."/>
            <person name="Lara M."/>
            <person name="Lee W."/>
            <person name="Lennon N."/>
            <person name="Letendre F."/>
            <person name="LeVine R."/>
            <person name="Lipovsky A."/>
            <person name="Liu X."/>
            <person name="Liu J."/>
            <person name="Liu S."/>
            <person name="Lokyitsang T."/>
            <person name="Lokyitsang Y."/>
            <person name="Lubonja R."/>
            <person name="Lui A."/>
            <person name="MacDonald P."/>
            <person name="Magnisalis V."/>
            <person name="Maru K."/>
            <person name="Matthews C."/>
            <person name="McCusker W."/>
            <person name="McDonough S."/>
            <person name="Mehta T."/>
            <person name="Meldrim J."/>
            <person name="Meneus L."/>
            <person name="Mihai O."/>
            <person name="Mihalev A."/>
            <person name="Mihova T."/>
            <person name="Mittelman R."/>
            <person name="Mlenga V."/>
            <person name="Montmayeur A."/>
            <person name="Mulrain L."/>
            <person name="Navidi A."/>
            <person name="Naylor J."/>
            <person name="Negash T."/>
            <person name="Nguyen T."/>
            <person name="Nguyen N."/>
            <person name="Nicol R."/>
            <person name="Norbu C."/>
            <person name="Norbu N."/>
            <person name="Novod N."/>
            <person name="O'Neill B."/>
            <person name="Osman S."/>
            <person name="Markiewicz E."/>
            <person name="Oyono O.L."/>
            <person name="Patti C."/>
            <person name="Phunkhang P."/>
            <person name="Pierre F."/>
            <person name="Priest M."/>
            <person name="Raghuraman S."/>
            <person name="Rege F."/>
            <person name="Reyes R."/>
            <person name="Rise C."/>
            <person name="Rogov P."/>
            <person name="Ross K."/>
            <person name="Ryan E."/>
            <person name="Settipalli S."/>
            <person name="Shea T."/>
            <person name="Sherpa N."/>
            <person name="Shi L."/>
            <person name="Shih D."/>
            <person name="Sparrow T."/>
            <person name="Spaulding J."/>
            <person name="Stalker J."/>
            <person name="Stange-Thomann N."/>
            <person name="Stavropoulos S."/>
            <person name="Stone C."/>
            <person name="Strader C."/>
            <person name="Tesfaye S."/>
            <person name="Thomson T."/>
            <person name="Thoulutsang Y."/>
            <person name="Thoulutsang D."/>
            <person name="Topham K."/>
            <person name="Topping I."/>
            <person name="Tsamla T."/>
            <person name="Vassiliev H."/>
            <person name="Vo A."/>
            <person name="Wangchuk T."/>
            <person name="Wangdi T."/>
            <person name="Weiand M."/>
            <person name="Wilkinson J."/>
            <person name="Wilson A."/>
            <person name="Yadav S."/>
            <person name="Young G."/>
            <person name="Yu Q."/>
            <person name="Zembek L."/>
            <person name="Zhong D."/>
            <person name="Zimmer A."/>
            <person name="Zwirko Z."/>
            <person name="Jaffe D.B."/>
            <person name="Alvarez P."/>
            <person name="Brockman W."/>
            <person name="Butler J."/>
            <person name="Chin C."/>
            <person name="Gnerre S."/>
            <person name="Grabherr M."/>
            <person name="Kleber M."/>
            <person name="Mauceli E."/>
            <person name="MacCallum I."/>
        </authorList>
    </citation>
    <scope>NUCLEOTIDE SEQUENCE [LARGE SCALE GENOMIC DNA]</scope>
    <source>
        <strain evidence="2 3">TSC#14021-0224.01</strain>
    </source>
</reference>
<evidence type="ECO:0000256" key="1">
    <source>
        <dbReference type="SAM" id="MobiDB-lite"/>
    </source>
</evidence>
<feature type="region of interest" description="Disordered" evidence="1">
    <location>
        <begin position="1"/>
        <end position="43"/>
    </location>
</feature>
<dbReference type="PhylomeDB" id="B3P837"/>
<dbReference type="Proteomes" id="UP000008711">
    <property type="component" value="Unassembled WGS sequence"/>
</dbReference>
<feature type="compositionally biased region" description="Pro residues" evidence="1">
    <location>
        <begin position="90"/>
        <end position="99"/>
    </location>
</feature>
<keyword evidence="3" id="KW-1185">Reference proteome</keyword>
<evidence type="ECO:0000313" key="2">
    <source>
        <dbReference type="EMBL" id="EDV53441.1"/>
    </source>
</evidence>
<accession>B3P837</accession>
<protein>
    <submittedName>
        <fullName evidence="2">GG12129</fullName>
    </submittedName>
</protein>
<organism evidence="2 3">
    <name type="scientific">Drosophila erecta</name>
    <name type="common">Fruit fly</name>
    <dbReference type="NCBI Taxonomy" id="7220"/>
    <lineage>
        <taxon>Eukaryota</taxon>
        <taxon>Metazoa</taxon>
        <taxon>Ecdysozoa</taxon>
        <taxon>Arthropoda</taxon>
        <taxon>Hexapoda</taxon>
        <taxon>Insecta</taxon>
        <taxon>Pterygota</taxon>
        <taxon>Neoptera</taxon>
        <taxon>Endopterygota</taxon>
        <taxon>Diptera</taxon>
        <taxon>Brachycera</taxon>
        <taxon>Muscomorpha</taxon>
        <taxon>Ephydroidea</taxon>
        <taxon>Drosophilidae</taxon>
        <taxon>Drosophila</taxon>
        <taxon>Sophophora</taxon>
    </lineage>
</organism>
<reference evidence="2 3" key="2">
    <citation type="journal article" date="2008" name="Bioinformatics">
        <title>Assembly reconciliation.</title>
        <authorList>
            <person name="Zimin A.V."/>
            <person name="Smith D.R."/>
            <person name="Sutton G."/>
            <person name="Yorke J.A."/>
        </authorList>
    </citation>
    <scope>NUCLEOTIDE SEQUENCE [LARGE SCALE GENOMIC DNA]</scope>
    <source>
        <strain evidence="2 3">TSC#14021-0224.01</strain>
    </source>
</reference>
<feature type="region of interest" description="Disordered" evidence="1">
    <location>
        <begin position="83"/>
        <end position="128"/>
    </location>
</feature>
<proteinExistence type="predicted"/>
<name>B3P837_DROER</name>
<gene>
    <name evidence="2" type="primary">Dere\GG12129</name>
    <name evidence="2" type="ORF">Dere_GG12129</name>
</gene>
<dbReference type="OMA" id="RWRAPML"/>
<feature type="compositionally biased region" description="Low complexity" evidence="1">
    <location>
        <begin position="100"/>
        <end position="111"/>
    </location>
</feature>
<feature type="compositionally biased region" description="Basic and acidic residues" evidence="1">
    <location>
        <begin position="1"/>
        <end position="15"/>
    </location>
</feature>
<dbReference type="AlphaFoldDB" id="B3P837"/>
<dbReference type="EMBL" id="CH954182">
    <property type="protein sequence ID" value="EDV53441.1"/>
    <property type="molecule type" value="Genomic_DNA"/>
</dbReference>
<sequence>MNTDDLLVRRERSEDSQSSNVSVPVTPPTGGAAPAPNASTSSLDRLRNTFRRTESISSQIFSHISTQFSNAAAAAASSEVIDGTTTYPYPDEPAPPVLPVAPDAVVSTSAPSPSPSKLKAKRLKRGES</sequence>
<evidence type="ECO:0000313" key="3">
    <source>
        <dbReference type="Proteomes" id="UP000008711"/>
    </source>
</evidence>
<dbReference type="OrthoDB" id="79871at2759"/>